<dbReference type="InterPro" id="IPR036397">
    <property type="entry name" value="RNaseH_sf"/>
</dbReference>
<keyword evidence="1" id="KW-0004">4Fe-4S</keyword>
<accession>A0A6M3KNB2</accession>
<dbReference type="GO" id="GO:0051539">
    <property type="term" value="F:4 iron, 4 sulfur cluster binding"/>
    <property type="evidence" value="ECO:0007669"/>
    <property type="project" value="UniProtKB-KW"/>
</dbReference>
<reference evidence="11" key="1">
    <citation type="submission" date="2020-03" db="EMBL/GenBank/DDBJ databases">
        <title>The deep terrestrial virosphere.</title>
        <authorList>
            <person name="Holmfeldt K."/>
            <person name="Nilsson E."/>
            <person name="Simone D."/>
            <person name="Lopez-Fernandez M."/>
            <person name="Wu X."/>
            <person name="de Brujin I."/>
            <person name="Lundin D."/>
            <person name="Andersson A."/>
            <person name="Bertilsson S."/>
            <person name="Dopson M."/>
        </authorList>
    </citation>
    <scope>NUCLEOTIDE SEQUENCE</scope>
    <source>
        <strain evidence="11">MM415A00352</strain>
        <strain evidence="10">MM415B00971</strain>
    </source>
</reference>
<dbReference type="InterPro" id="IPR036895">
    <property type="entry name" value="Uracil-DNA_glycosylase-like_sf"/>
</dbReference>
<dbReference type="GO" id="GO:0006261">
    <property type="term" value="P:DNA-templated DNA replication"/>
    <property type="evidence" value="ECO:0007669"/>
    <property type="project" value="InterPro"/>
</dbReference>
<keyword evidence="3" id="KW-0227">DNA damage</keyword>
<dbReference type="GO" id="GO:0003887">
    <property type="term" value="F:DNA-directed DNA polymerase activity"/>
    <property type="evidence" value="ECO:0007669"/>
    <property type="project" value="InterPro"/>
</dbReference>
<keyword evidence="2" id="KW-0479">Metal-binding</keyword>
<sequence length="875" mass="102633">MPGFFEIDDSIEQECTYDYSKMSPDANCMKCGLFKHSKSPQMKVSGKGRKQCLIIAEAPGPDEDEMGTQLVGRVGQFFRDKLKERNLDLDLDFYKVNAINCFPSDGKGGFRDPRSQEIEFCKPFVEAAIKETTPEYIWLMGKSAITSFLAKEFNIKSVSQWRGYAIPDTKYNCWVLPMLHPSWALRNEYDFNSISVYNRDLDNAVKILNIGRPSPLIDYKSRIHSLTNFQEILDLLDYILKNITKISIDYETTGLKPFVVGHAIVCVSCAFLDQRKGSVESYSFPYQYSGVFSEREILEIKRRWVNILINPKIKKIIQNLQFEWIWSKVIFGVDIKNIIHDTMLCSHTLDSRSLITNLNFQIYKNFGVYPYDFKIDRYKKAENSNAFNNMMKCPLPDLLEYSALDSLFIYWLAGNQITELYNREKRTPKIREAFQFLMDGALDFAEMTYDGINTDEDYYFNEDNRIKSEIEILKNKLRKDKFGAEFRNRYGTEFDISKNDHKRWMFYNIMQMPEILTESEKNLSTSKKALAQVENEFVRRFQLIKKYEKLSDTFIAQFLREVTYGKIHPFYNLHIARSYRSSSDSPNMQNIPEHDTESKDICKRGIKPSPGNLLLEWDFGGIEVCISCCYHKDPNMIKYITDKSTDMHRDSAMDITLLPKEEITKDIRFHCGKNGWVFPQFYGDYYVSCAKEMWRQIIQNDLQTVSGKSLIQHLDNKGLRDLNSFTEHCRSVEKIFWEDRFPVYNEWKKKVNYFFQKKGHIQSFLGFEFCGLLGRNDCTNHQIQGTAFHMLLWTKLQIRKLQKKEGWKSKPIFQVHDSGAEDTFPPEKEHIIKSILYYGTEVIRENFPWIIVPMTIEFTESEIDGNWADKKIITI</sequence>
<dbReference type="InterPro" id="IPR001098">
    <property type="entry name" value="DNA-dir_DNA_pol_A_palm_dom"/>
</dbReference>
<evidence type="ECO:0000256" key="4">
    <source>
        <dbReference type="ARBA" id="ARBA00022801"/>
    </source>
</evidence>
<dbReference type="GO" id="GO:0046872">
    <property type="term" value="F:metal ion binding"/>
    <property type="evidence" value="ECO:0007669"/>
    <property type="project" value="UniProtKB-KW"/>
</dbReference>
<dbReference type="Gene3D" id="3.40.470.10">
    <property type="entry name" value="Uracil-DNA glycosylase-like domain"/>
    <property type="match status" value="1"/>
</dbReference>
<dbReference type="SMART" id="SM00987">
    <property type="entry name" value="UreE_C"/>
    <property type="match status" value="1"/>
</dbReference>
<evidence type="ECO:0000256" key="5">
    <source>
        <dbReference type="ARBA" id="ARBA00023004"/>
    </source>
</evidence>
<dbReference type="AlphaFoldDB" id="A0A6M3KNB2"/>
<proteinExistence type="predicted"/>
<keyword evidence="4" id="KW-0378">Hydrolase</keyword>
<name>A0A6M3KNB2_9ZZZZ</name>
<dbReference type="InterPro" id="IPR002298">
    <property type="entry name" value="DNA_polymerase_A"/>
</dbReference>
<dbReference type="Pfam" id="PF01612">
    <property type="entry name" value="DNA_pol_A_exo1"/>
    <property type="match status" value="1"/>
</dbReference>
<evidence type="ECO:0000256" key="6">
    <source>
        <dbReference type="ARBA" id="ARBA00023014"/>
    </source>
</evidence>
<dbReference type="SUPFAM" id="SSF53098">
    <property type="entry name" value="Ribonuclease H-like"/>
    <property type="match status" value="1"/>
</dbReference>
<dbReference type="PANTHER" id="PTHR33693">
    <property type="entry name" value="TYPE-5 URACIL-DNA GLYCOSYLASE"/>
    <property type="match status" value="1"/>
</dbReference>
<gene>
    <name evidence="11" type="ORF">MM415A00352_0017</name>
    <name evidence="10" type="ORF">MM415B00971_0011</name>
</gene>
<protein>
    <submittedName>
        <fullName evidence="11">Putative DNA polymerase</fullName>
    </submittedName>
</protein>
<feature type="domain" description="Uracil-DNA glycosylase-like" evidence="9">
    <location>
        <begin position="45"/>
        <end position="190"/>
    </location>
</feature>
<dbReference type="GO" id="GO:0003677">
    <property type="term" value="F:DNA binding"/>
    <property type="evidence" value="ECO:0007669"/>
    <property type="project" value="InterPro"/>
</dbReference>
<dbReference type="PANTHER" id="PTHR33693:SF1">
    <property type="entry name" value="TYPE-4 URACIL-DNA GLYCOSYLASE"/>
    <property type="match status" value="1"/>
</dbReference>
<dbReference type="Pfam" id="PF00476">
    <property type="entry name" value="DNA_pol_A"/>
    <property type="match status" value="1"/>
</dbReference>
<evidence type="ECO:0000256" key="1">
    <source>
        <dbReference type="ARBA" id="ARBA00022485"/>
    </source>
</evidence>
<dbReference type="SUPFAM" id="SSF52141">
    <property type="entry name" value="Uracil-DNA glycosylase-like"/>
    <property type="match status" value="1"/>
</dbReference>
<dbReference type="SUPFAM" id="SSF56672">
    <property type="entry name" value="DNA/RNA polymerases"/>
    <property type="match status" value="1"/>
</dbReference>
<dbReference type="Gene3D" id="1.10.150.20">
    <property type="entry name" value="5' to 3' exonuclease, C-terminal subdomain"/>
    <property type="match status" value="1"/>
</dbReference>
<dbReference type="EMBL" id="MT141435">
    <property type="protein sequence ID" value="QJA61252.1"/>
    <property type="molecule type" value="Genomic_DNA"/>
</dbReference>
<dbReference type="Pfam" id="PF03167">
    <property type="entry name" value="UDG"/>
    <property type="match status" value="1"/>
</dbReference>
<keyword evidence="7" id="KW-0234">DNA repair</keyword>
<dbReference type="Gene3D" id="3.30.420.10">
    <property type="entry name" value="Ribonuclease H-like superfamily/Ribonuclease H"/>
    <property type="match status" value="1"/>
</dbReference>
<organism evidence="11">
    <name type="scientific">viral metagenome</name>
    <dbReference type="NCBI Taxonomy" id="1070528"/>
    <lineage>
        <taxon>unclassified sequences</taxon>
        <taxon>metagenomes</taxon>
        <taxon>organismal metagenomes</taxon>
    </lineage>
</organism>
<evidence type="ECO:0000313" key="11">
    <source>
        <dbReference type="EMBL" id="QJA82915.1"/>
    </source>
</evidence>
<dbReference type="InterPro" id="IPR005122">
    <property type="entry name" value="Uracil-DNA_glycosylase-like"/>
</dbReference>
<evidence type="ECO:0000256" key="3">
    <source>
        <dbReference type="ARBA" id="ARBA00022763"/>
    </source>
</evidence>
<dbReference type="GO" id="GO:0008408">
    <property type="term" value="F:3'-5' exonuclease activity"/>
    <property type="evidence" value="ECO:0007669"/>
    <property type="project" value="InterPro"/>
</dbReference>
<evidence type="ECO:0000256" key="2">
    <source>
        <dbReference type="ARBA" id="ARBA00022723"/>
    </source>
</evidence>
<evidence type="ECO:0000259" key="8">
    <source>
        <dbReference type="SMART" id="SM00482"/>
    </source>
</evidence>
<dbReference type="GO" id="GO:0097506">
    <property type="term" value="F:deaminated base DNA N-glycosylase activity"/>
    <property type="evidence" value="ECO:0007669"/>
    <property type="project" value="UniProtKB-ARBA"/>
</dbReference>
<evidence type="ECO:0000313" key="10">
    <source>
        <dbReference type="EMBL" id="QJA61252.1"/>
    </source>
</evidence>
<dbReference type="Gene3D" id="3.30.70.370">
    <property type="match status" value="1"/>
</dbReference>
<dbReference type="Gene3D" id="1.20.1060.10">
    <property type="entry name" value="Taq DNA Polymerase, Chain T, domain 4"/>
    <property type="match status" value="1"/>
</dbReference>
<dbReference type="InterPro" id="IPR002562">
    <property type="entry name" value="3'-5'_exonuclease_dom"/>
</dbReference>
<feature type="domain" description="DNA-directed DNA polymerase family A palm" evidence="8">
    <location>
        <begin position="599"/>
        <end position="822"/>
    </location>
</feature>
<dbReference type="SMART" id="SM00482">
    <property type="entry name" value="POLAc"/>
    <property type="match status" value="1"/>
</dbReference>
<dbReference type="PRINTS" id="PR00868">
    <property type="entry name" value="DNAPOLI"/>
</dbReference>
<dbReference type="GO" id="GO:0006281">
    <property type="term" value="P:DNA repair"/>
    <property type="evidence" value="ECO:0007669"/>
    <property type="project" value="UniProtKB-KW"/>
</dbReference>
<dbReference type="EMBL" id="MT142499">
    <property type="protein sequence ID" value="QJA82915.1"/>
    <property type="molecule type" value="Genomic_DNA"/>
</dbReference>
<keyword evidence="6" id="KW-0411">Iron-sulfur</keyword>
<dbReference type="InterPro" id="IPR051536">
    <property type="entry name" value="UDG_Type-4/5"/>
</dbReference>
<dbReference type="SMART" id="SM00986">
    <property type="entry name" value="UDG"/>
    <property type="match status" value="1"/>
</dbReference>
<dbReference type="InterPro" id="IPR043502">
    <property type="entry name" value="DNA/RNA_pol_sf"/>
</dbReference>
<dbReference type="InterPro" id="IPR012337">
    <property type="entry name" value="RNaseH-like_sf"/>
</dbReference>
<evidence type="ECO:0000256" key="7">
    <source>
        <dbReference type="ARBA" id="ARBA00023204"/>
    </source>
</evidence>
<evidence type="ECO:0000259" key="9">
    <source>
        <dbReference type="SMART" id="SM00986"/>
    </source>
</evidence>
<keyword evidence="5" id="KW-0408">Iron</keyword>